<reference evidence="2" key="1">
    <citation type="journal article" date="2015" name="Nat. Genet.">
        <title>The genome and transcriptome of the zoonotic hookworm Ancylostoma ceylanicum identify infection-specific gene families.</title>
        <authorList>
            <person name="Schwarz E.M."/>
            <person name="Hu Y."/>
            <person name="Antoshechkin I."/>
            <person name="Miller M.M."/>
            <person name="Sternberg P.W."/>
            <person name="Aroian R.V."/>
        </authorList>
    </citation>
    <scope>NUCLEOTIDE SEQUENCE</scope>
    <source>
        <strain evidence="2">HY135</strain>
    </source>
</reference>
<keyword evidence="2" id="KW-1185">Reference proteome</keyword>
<comment type="caution">
    <text evidence="1">The sequence shown here is derived from an EMBL/GenBank/DDBJ whole genome shotgun (WGS) entry which is preliminary data.</text>
</comment>
<dbReference type="EMBL" id="JARK01001433">
    <property type="protein sequence ID" value="EYC02903.1"/>
    <property type="molecule type" value="Genomic_DNA"/>
</dbReference>
<gene>
    <name evidence="1" type="primary">Acey_s0097.g3011</name>
    <name evidence="1" type="ORF">Y032_0097g3011</name>
</gene>
<evidence type="ECO:0000313" key="2">
    <source>
        <dbReference type="Proteomes" id="UP000024635"/>
    </source>
</evidence>
<dbReference type="AlphaFoldDB" id="A0A016TJY7"/>
<dbReference type="Proteomes" id="UP000024635">
    <property type="component" value="Unassembled WGS sequence"/>
</dbReference>
<accession>A0A016TJY7</accession>
<protein>
    <submittedName>
        <fullName evidence="1">Uncharacterized protein</fullName>
    </submittedName>
</protein>
<dbReference type="OrthoDB" id="5857740at2759"/>
<evidence type="ECO:0000313" key="1">
    <source>
        <dbReference type="EMBL" id="EYC02903.1"/>
    </source>
</evidence>
<name>A0A016TJY7_9BILA</name>
<sequence length="79" mass="8476">MVCKNLWRTLYSINYPISASNNFTVRACGDWGSRCEASATVCAEQGGVGQCVTCEDDLCNTVASVVSIAIFVFTAIVML</sequence>
<organism evidence="1 2">
    <name type="scientific">Ancylostoma ceylanicum</name>
    <dbReference type="NCBI Taxonomy" id="53326"/>
    <lineage>
        <taxon>Eukaryota</taxon>
        <taxon>Metazoa</taxon>
        <taxon>Ecdysozoa</taxon>
        <taxon>Nematoda</taxon>
        <taxon>Chromadorea</taxon>
        <taxon>Rhabditida</taxon>
        <taxon>Rhabditina</taxon>
        <taxon>Rhabditomorpha</taxon>
        <taxon>Strongyloidea</taxon>
        <taxon>Ancylostomatidae</taxon>
        <taxon>Ancylostomatinae</taxon>
        <taxon>Ancylostoma</taxon>
    </lineage>
</organism>
<proteinExistence type="predicted"/>